<dbReference type="Pfam" id="PF00899">
    <property type="entry name" value="ThiF"/>
    <property type="match status" value="1"/>
</dbReference>
<dbReference type="InterPro" id="IPR001763">
    <property type="entry name" value="Rhodanese-like_dom"/>
</dbReference>
<dbReference type="InterPro" id="IPR000594">
    <property type="entry name" value="ThiF_NAD_FAD-bd"/>
</dbReference>
<organism evidence="2 3">
    <name type="scientific">Dyadobacter endophyticus</name>
    <dbReference type="NCBI Taxonomy" id="1749036"/>
    <lineage>
        <taxon>Bacteria</taxon>
        <taxon>Pseudomonadati</taxon>
        <taxon>Bacteroidota</taxon>
        <taxon>Cytophagia</taxon>
        <taxon>Cytophagales</taxon>
        <taxon>Spirosomataceae</taxon>
        <taxon>Dyadobacter</taxon>
    </lineage>
</organism>
<dbReference type="PROSITE" id="PS50206">
    <property type="entry name" value="RHODANESE_3"/>
    <property type="match status" value="1"/>
</dbReference>
<proteinExistence type="predicted"/>
<evidence type="ECO:0000259" key="1">
    <source>
        <dbReference type="PROSITE" id="PS50206"/>
    </source>
</evidence>
<dbReference type="Gene3D" id="3.40.50.720">
    <property type="entry name" value="NAD(P)-binding Rossmann-like Domain"/>
    <property type="match status" value="1"/>
</dbReference>
<dbReference type="Pfam" id="PF00581">
    <property type="entry name" value="Rhodanese"/>
    <property type="match status" value="1"/>
</dbReference>
<dbReference type="PANTHER" id="PTHR10953:SF102">
    <property type="entry name" value="ADENYLYLTRANSFERASE AND SULFURTRANSFERASE MOCS3"/>
    <property type="match status" value="1"/>
</dbReference>
<reference evidence="3" key="1">
    <citation type="journal article" date="2019" name="Int. J. Syst. Evol. Microbiol.">
        <title>The Global Catalogue of Microorganisms (GCM) 10K type strain sequencing project: providing services to taxonomists for standard genome sequencing and annotation.</title>
        <authorList>
            <consortium name="The Broad Institute Genomics Platform"/>
            <consortium name="The Broad Institute Genome Sequencing Center for Infectious Disease"/>
            <person name="Wu L."/>
            <person name="Ma J."/>
        </authorList>
    </citation>
    <scope>NUCLEOTIDE SEQUENCE [LARGE SCALE GENOMIC DNA]</scope>
    <source>
        <strain evidence="3">CGMCC 1.15288</strain>
    </source>
</reference>
<dbReference type="InterPro" id="IPR036873">
    <property type="entry name" value="Rhodanese-like_dom_sf"/>
</dbReference>
<keyword evidence="2" id="KW-0808">Transferase</keyword>
<gene>
    <name evidence="2" type="ORF">GCM10007423_41010</name>
</gene>
<dbReference type="CDD" id="cd00757">
    <property type="entry name" value="ThiF_MoeB_HesA_family"/>
    <property type="match status" value="1"/>
</dbReference>
<keyword evidence="3" id="KW-1185">Reference proteome</keyword>
<name>A0ABQ1Z0M1_9BACT</name>
<dbReference type="EMBL" id="BMIA01000003">
    <property type="protein sequence ID" value="GGH43535.1"/>
    <property type="molecule type" value="Genomic_DNA"/>
</dbReference>
<evidence type="ECO:0000313" key="2">
    <source>
        <dbReference type="EMBL" id="GGH43535.1"/>
    </source>
</evidence>
<protein>
    <submittedName>
        <fullName evidence="2">Thiazole biosynthesis adenylyltransferase ThiF</fullName>
    </submittedName>
</protein>
<dbReference type="PANTHER" id="PTHR10953">
    <property type="entry name" value="UBIQUITIN-ACTIVATING ENZYME E1"/>
    <property type="match status" value="1"/>
</dbReference>
<feature type="domain" description="Rhodanese" evidence="1">
    <location>
        <begin position="273"/>
        <end position="339"/>
    </location>
</feature>
<dbReference type="Gene3D" id="3.40.250.10">
    <property type="entry name" value="Rhodanese-like domain"/>
    <property type="match status" value="1"/>
</dbReference>
<sequence>MTPIERKRYARQIIMPEMGLTGQEKLRAGKVAVVGAGGLGCPVLQYLVAAGVGEIAIIDDDTVELTNLHRQILYSADDIGKNKAITAVEKLSVLNPFVRLTAYPDRLTAENSADLLNGYDLVIDGSDNFETRYLVNDFCVELNKPFVFGSILRFEGQVSVFNYQGGPTYRCLFPDAEEGDNCAEAGVMGVLPGIIGTYMANEAIKIIVGIGEPLSGKLLVINTLSNNHTIFQFSRSETAIPSKSPGAPAPQPSVGDGTREISYDEFEALQIADPEQVLLVDVREYYEFEADNFGGENIPLSEIPESIGHFPAGKKIVFYCNSGKRSLQAAKLLAQSGYDGQGFWAQHW</sequence>
<dbReference type="CDD" id="cd00158">
    <property type="entry name" value="RHOD"/>
    <property type="match status" value="1"/>
</dbReference>
<keyword evidence="2" id="KW-0548">Nucleotidyltransferase</keyword>
<dbReference type="RefSeq" id="WP_188935582.1">
    <property type="nucleotide sequence ID" value="NZ_BMIA01000003.1"/>
</dbReference>
<dbReference type="GO" id="GO:0016779">
    <property type="term" value="F:nucleotidyltransferase activity"/>
    <property type="evidence" value="ECO:0007669"/>
    <property type="project" value="UniProtKB-KW"/>
</dbReference>
<evidence type="ECO:0000313" key="3">
    <source>
        <dbReference type="Proteomes" id="UP000600214"/>
    </source>
</evidence>
<dbReference type="NCBIfam" id="NF004281">
    <property type="entry name" value="PRK05690.1"/>
    <property type="match status" value="1"/>
</dbReference>
<dbReference type="SUPFAM" id="SSF69572">
    <property type="entry name" value="Activating enzymes of the ubiquitin-like proteins"/>
    <property type="match status" value="1"/>
</dbReference>
<dbReference type="InterPro" id="IPR035985">
    <property type="entry name" value="Ubiquitin-activating_enz"/>
</dbReference>
<dbReference type="Proteomes" id="UP000600214">
    <property type="component" value="Unassembled WGS sequence"/>
</dbReference>
<dbReference type="InterPro" id="IPR045886">
    <property type="entry name" value="ThiF/MoeB/HesA"/>
</dbReference>
<accession>A0ABQ1Z0M1</accession>
<comment type="caution">
    <text evidence="2">The sequence shown here is derived from an EMBL/GenBank/DDBJ whole genome shotgun (WGS) entry which is preliminary data.</text>
</comment>